<dbReference type="AlphaFoldDB" id="A0A4R2PRN8"/>
<comment type="caution">
    <text evidence="1">The sequence shown here is derived from an EMBL/GenBank/DDBJ whole genome shotgun (WGS) entry which is preliminary data.</text>
</comment>
<dbReference type="SUPFAM" id="SSF81901">
    <property type="entry name" value="HCP-like"/>
    <property type="match status" value="1"/>
</dbReference>
<dbReference type="SMART" id="SM00671">
    <property type="entry name" value="SEL1"/>
    <property type="match status" value="2"/>
</dbReference>
<evidence type="ECO:0000313" key="2">
    <source>
        <dbReference type="Proteomes" id="UP000295399"/>
    </source>
</evidence>
<name>A0A4R2PRN8_RHOSA</name>
<dbReference type="InParanoid" id="A0A4R2PRN8"/>
<evidence type="ECO:0008006" key="3">
    <source>
        <dbReference type="Google" id="ProtNLM"/>
    </source>
</evidence>
<dbReference type="EMBL" id="SLXO01000002">
    <property type="protein sequence ID" value="TCP37714.1"/>
    <property type="molecule type" value="Genomic_DNA"/>
</dbReference>
<accession>A0A4R2PRN8</accession>
<dbReference type="Gene3D" id="1.25.40.10">
    <property type="entry name" value="Tetratricopeptide repeat domain"/>
    <property type="match status" value="1"/>
</dbReference>
<protein>
    <recommendedName>
        <fullName evidence="3">Sel1 repeat-containing protein</fullName>
    </recommendedName>
</protein>
<dbReference type="Proteomes" id="UP000295399">
    <property type="component" value="Unassembled WGS sequence"/>
</dbReference>
<proteinExistence type="predicted"/>
<reference evidence="1 2" key="1">
    <citation type="submission" date="2019-03" db="EMBL/GenBank/DDBJ databases">
        <title>Genomic Encyclopedia of Type Strains, Phase IV (KMG-IV): sequencing the most valuable type-strain genomes for metagenomic binning, comparative biology and taxonomic classification.</title>
        <authorList>
            <person name="Goeker M."/>
        </authorList>
    </citation>
    <scope>NUCLEOTIDE SEQUENCE [LARGE SCALE GENOMIC DNA]</scope>
    <source>
        <strain evidence="1 2">DSM 2132</strain>
    </source>
</reference>
<evidence type="ECO:0000313" key="1">
    <source>
        <dbReference type="EMBL" id="TCP37714.1"/>
    </source>
</evidence>
<dbReference type="InterPro" id="IPR011990">
    <property type="entry name" value="TPR-like_helical_dom_sf"/>
</dbReference>
<dbReference type="Pfam" id="PF08238">
    <property type="entry name" value="Sel1"/>
    <property type="match status" value="2"/>
</dbReference>
<keyword evidence="2" id="KW-1185">Reference proteome</keyword>
<organism evidence="1 2">
    <name type="scientific">Rhodothalassium salexigens DSM 2132</name>
    <dbReference type="NCBI Taxonomy" id="1188247"/>
    <lineage>
        <taxon>Bacteria</taxon>
        <taxon>Pseudomonadati</taxon>
        <taxon>Pseudomonadota</taxon>
        <taxon>Alphaproteobacteria</taxon>
        <taxon>Rhodothalassiales</taxon>
        <taxon>Rhodothalassiaceae</taxon>
        <taxon>Rhodothalassium</taxon>
    </lineage>
</organism>
<dbReference type="InterPro" id="IPR006597">
    <property type="entry name" value="Sel1-like"/>
</dbReference>
<sequence>MVRRLILSVCVVLLLSGVAGRLVASVDDRLFATGKRAYATGNYRSAAAAWRPLAAGGDPRAQYRLGRLHERGEGVAPDGETARALYTAAALSGFGPAQLALGRMLAHTGAPLDDLAEALTWLILAEERDVVGAAALRQALAPTLSSTDVRLAELRAERCRLSQYRVCAVTPTDGRWQYAASQSR</sequence>
<gene>
    <name evidence="1" type="ORF">EV659_102120</name>
</gene>